<dbReference type="Pfam" id="PF00106">
    <property type="entry name" value="adh_short"/>
    <property type="match status" value="1"/>
</dbReference>
<dbReference type="InterPro" id="IPR002347">
    <property type="entry name" value="SDR_fam"/>
</dbReference>
<dbReference type="GO" id="GO:0016491">
    <property type="term" value="F:oxidoreductase activity"/>
    <property type="evidence" value="ECO:0007669"/>
    <property type="project" value="UniProtKB-KW"/>
</dbReference>
<dbReference type="OrthoDB" id="1933717at2759"/>
<evidence type="ECO:0000313" key="4">
    <source>
        <dbReference type="EMBL" id="KAG0647400.1"/>
    </source>
</evidence>
<reference evidence="4" key="1">
    <citation type="submission" date="2019-07" db="EMBL/GenBank/DDBJ databases">
        <title>Hyphodiscus hymeniophilus genome sequencing and assembly.</title>
        <authorList>
            <person name="Kramer G."/>
            <person name="Nodwell J."/>
        </authorList>
    </citation>
    <scope>NUCLEOTIDE SEQUENCE</scope>
    <source>
        <strain evidence="4">ATCC 34498</strain>
    </source>
</reference>
<dbReference type="Gene3D" id="3.40.50.720">
    <property type="entry name" value="NAD(P)-binding Rossmann-like Domain"/>
    <property type="match status" value="1"/>
</dbReference>
<dbReference type="PRINTS" id="PR00080">
    <property type="entry name" value="SDRFAMILY"/>
</dbReference>
<dbReference type="PANTHER" id="PTHR44196">
    <property type="entry name" value="DEHYDROGENASE/REDUCTASE SDR FAMILY MEMBER 7B"/>
    <property type="match status" value="1"/>
</dbReference>
<dbReference type="PANTHER" id="PTHR44196:SF1">
    <property type="entry name" value="DEHYDROGENASE_REDUCTASE SDR FAMILY MEMBER 7B"/>
    <property type="match status" value="1"/>
</dbReference>
<dbReference type="AlphaFoldDB" id="A0A9P7AVK8"/>
<comment type="caution">
    <text evidence="4">The sequence shown here is derived from an EMBL/GenBank/DDBJ whole genome shotgun (WGS) entry which is preliminary data.</text>
</comment>
<evidence type="ECO:0000313" key="5">
    <source>
        <dbReference type="Proteomes" id="UP000785200"/>
    </source>
</evidence>
<accession>A0A9P7AVK8</accession>
<evidence type="ECO:0000256" key="3">
    <source>
        <dbReference type="RuleBase" id="RU000363"/>
    </source>
</evidence>
<dbReference type="EMBL" id="VNKQ01000013">
    <property type="protein sequence ID" value="KAG0647400.1"/>
    <property type="molecule type" value="Genomic_DNA"/>
</dbReference>
<dbReference type="PRINTS" id="PR00081">
    <property type="entry name" value="GDHRDH"/>
</dbReference>
<comment type="similarity">
    <text evidence="1 3">Belongs to the short-chain dehydrogenases/reductases (SDR) family.</text>
</comment>
<dbReference type="Proteomes" id="UP000785200">
    <property type="component" value="Unassembled WGS sequence"/>
</dbReference>
<dbReference type="InterPro" id="IPR036291">
    <property type="entry name" value="NAD(P)-bd_dom_sf"/>
</dbReference>
<keyword evidence="5" id="KW-1185">Reference proteome</keyword>
<gene>
    <name evidence="4" type="ORF">D0Z07_7182</name>
</gene>
<sequence>MSLDLSASTGITINHDTYDFIAPSKFFGSLKGKVVVITGASRGIGRSTALSFAAAGAHVAALARTKPDLGSLVAEIKSKYSVPAVALTFDALSSDLSSTIATVEKELGPIDILVNNAGTTRIAKFVEDKDLDAWWKVFELNVKAPVALIHAVLPSFLSRGSGMTITIGSCASELPLPFMSAYVASKAAIQKAVQILDMELREKGIFNYLIHPGTIKTSLGEQEGVILGPEMQAMTDSFAPYMVDTLELAADSLVALAAYSDKGEATFLSGRYWDVQEDLGQILEKKQEIEERSLYVLKIKKL</sequence>
<keyword evidence="2" id="KW-0560">Oxidoreductase</keyword>
<protein>
    <submittedName>
        <fullName evidence="4">Short chain dehydrogenase mpl6</fullName>
    </submittedName>
</protein>
<proteinExistence type="inferred from homology"/>
<dbReference type="GO" id="GO:0016020">
    <property type="term" value="C:membrane"/>
    <property type="evidence" value="ECO:0007669"/>
    <property type="project" value="TreeGrafter"/>
</dbReference>
<name>A0A9P7AVK8_9HELO</name>
<evidence type="ECO:0000256" key="2">
    <source>
        <dbReference type="ARBA" id="ARBA00023002"/>
    </source>
</evidence>
<dbReference type="SUPFAM" id="SSF51735">
    <property type="entry name" value="NAD(P)-binding Rossmann-fold domains"/>
    <property type="match status" value="1"/>
</dbReference>
<organism evidence="4 5">
    <name type="scientific">Hyphodiscus hymeniophilus</name>
    <dbReference type="NCBI Taxonomy" id="353542"/>
    <lineage>
        <taxon>Eukaryota</taxon>
        <taxon>Fungi</taxon>
        <taxon>Dikarya</taxon>
        <taxon>Ascomycota</taxon>
        <taxon>Pezizomycotina</taxon>
        <taxon>Leotiomycetes</taxon>
        <taxon>Helotiales</taxon>
        <taxon>Hyphodiscaceae</taxon>
        <taxon>Hyphodiscus</taxon>
    </lineage>
</organism>
<evidence type="ECO:0000256" key="1">
    <source>
        <dbReference type="ARBA" id="ARBA00006484"/>
    </source>
</evidence>